<sequence length="147" mass="16355">MHVATTVRLAAYRLTCCADSSYRAHQHLYSAQTHVYLTSVVFLSHLHSTTAVRGCIYLVVVLQGLGFMLVQKKACRIILGPAYTSYDHALTTRSLSRLSTIHRETLVKLGRGLLRHSRLRHLLPPDAPPCPHHTSQQCGHAHKGPSN</sequence>
<organism evidence="2 3">
    <name type="scientific">Portunus trituberculatus</name>
    <name type="common">Swimming crab</name>
    <name type="synonym">Neptunus trituberculatus</name>
    <dbReference type="NCBI Taxonomy" id="210409"/>
    <lineage>
        <taxon>Eukaryota</taxon>
        <taxon>Metazoa</taxon>
        <taxon>Ecdysozoa</taxon>
        <taxon>Arthropoda</taxon>
        <taxon>Crustacea</taxon>
        <taxon>Multicrustacea</taxon>
        <taxon>Malacostraca</taxon>
        <taxon>Eumalacostraca</taxon>
        <taxon>Eucarida</taxon>
        <taxon>Decapoda</taxon>
        <taxon>Pleocyemata</taxon>
        <taxon>Brachyura</taxon>
        <taxon>Eubrachyura</taxon>
        <taxon>Portunoidea</taxon>
        <taxon>Portunidae</taxon>
        <taxon>Portuninae</taxon>
        <taxon>Portunus</taxon>
    </lineage>
</organism>
<reference evidence="2 3" key="1">
    <citation type="submission" date="2019-05" db="EMBL/GenBank/DDBJ databases">
        <title>Another draft genome of Portunus trituberculatus and its Hox gene families provides insights of decapod evolution.</title>
        <authorList>
            <person name="Jeong J.-H."/>
            <person name="Song I."/>
            <person name="Kim S."/>
            <person name="Choi T."/>
            <person name="Kim D."/>
            <person name="Ryu S."/>
            <person name="Kim W."/>
        </authorList>
    </citation>
    <scope>NUCLEOTIDE SEQUENCE [LARGE SCALE GENOMIC DNA]</scope>
    <source>
        <tissue evidence="2">Muscle</tissue>
    </source>
</reference>
<feature type="region of interest" description="Disordered" evidence="1">
    <location>
        <begin position="124"/>
        <end position="147"/>
    </location>
</feature>
<dbReference type="Proteomes" id="UP000324222">
    <property type="component" value="Unassembled WGS sequence"/>
</dbReference>
<protein>
    <submittedName>
        <fullName evidence="2">Uncharacterized protein</fullName>
    </submittedName>
</protein>
<accession>A0A5B7HJL8</accession>
<evidence type="ECO:0000313" key="3">
    <source>
        <dbReference type="Proteomes" id="UP000324222"/>
    </source>
</evidence>
<gene>
    <name evidence="2" type="ORF">E2C01_064162</name>
</gene>
<name>A0A5B7HJL8_PORTR</name>
<proteinExistence type="predicted"/>
<evidence type="ECO:0000256" key="1">
    <source>
        <dbReference type="SAM" id="MobiDB-lite"/>
    </source>
</evidence>
<keyword evidence="3" id="KW-1185">Reference proteome</keyword>
<comment type="caution">
    <text evidence="2">The sequence shown here is derived from an EMBL/GenBank/DDBJ whole genome shotgun (WGS) entry which is preliminary data.</text>
</comment>
<dbReference type="EMBL" id="VSRR010030223">
    <property type="protein sequence ID" value="MPC69929.1"/>
    <property type="molecule type" value="Genomic_DNA"/>
</dbReference>
<dbReference type="AlphaFoldDB" id="A0A5B7HJL8"/>
<evidence type="ECO:0000313" key="2">
    <source>
        <dbReference type="EMBL" id="MPC69929.1"/>
    </source>
</evidence>